<keyword evidence="2" id="KW-1185">Reference proteome</keyword>
<dbReference type="Proteomes" id="UP000198736">
    <property type="component" value="Unassembled WGS sequence"/>
</dbReference>
<reference evidence="2" key="1">
    <citation type="submission" date="2015-10" db="EMBL/GenBank/DDBJ databases">
        <authorList>
            <person name="Luecker S."/>
            <person name="Luecker S."/>
        </authorList>
    </citation>
    <scope>NUCLEOTIDE SEQUENCE [LARGE SCALE GENOMIC DNA]</scope>
</reference>
<proteinExistence type="predicted"/>
<name>A0A0S4LF80_9BACT</name>
<organism evidence="1 2">
    <name type="scientific">Candidatus Nitrospira nitrificans</name>
    <dbReference type="NCBI Taxonomy" id="1742973"/>
    <lineage>
        <taxon>Bacteria</taxon>
        <taxon>Pseudomonadati</taxon>
        <taxon>Nitrospirota</taxon>
        <taxon>Nitrospiria</taxon>
        <taxon>Nitrospirales</taxon>
        <taxon>Nitrospiraceae</taxon>
        <taxon>Nitrospira</taxon>
    </lineage>
</organism>
<evidence type="ECO:0000313" key="1">
    <source>
        <dbReference type="EMBL" id="CUS35240.1"/>
    </source>
</evidence>
<sequence>MAYQPAHSVGDSHRAYHLGAHHLHADRERDLRNQPLASLDLRTTRVRGVGTLVGGGGPEVHRKPSQADVDLAETNYRDAAANVELNPIEALRYE</sequence>
<evidence type="ECO:0000313" key="2">
    <source>
        <dbReference type="Proteomes" id="UP000198736"/>
    </source>
</evidence>
<protein>
    <submittedName>
        <fullName evidence="1">Uncharacterized protein</fullName>
    </submittedName>
</protein>
<dbReference type="AlphaFoldDB" id="A0A0S4LF80"/>
<dbReference type="EMBL" id="CZPZ01000012">
    <property type="protein sequence ID" value="CUS35240.1"/>
    <property type="molecule type" value="Genomic_DNA"/>
</dbReference>
<gene>
    <name evidence="1" type="ORF">COMA2_20162</name>
</gene>
<accession>A0A0S4LF80</accession>